<reference evidence="2" key="1">
    <citation type="journal article" date="2010" name="Genome Res.">
        <title>Population genomic sequencing of Coccidioides fungi reveals recent hybridization and transposon control.</title>
        <authorList>
            <person name="Neafsey D.E."/>
            <person name="Barker B.M."/>
            <person name="Sharpton T.J."/>
            <person name="Stajich J.E."/>
            <person name="Park D.J."/>
            <person name="Whiston E."/>
            <person name="Hung C.-Y."/>
            <person name="McMahan C."/>
            <person name="White J."/>
            <person name="Sykes S."/>
            <person name="Heiman D."/>
            <person name="Young S."/>
            <person name="Zeng Q."/>
            <person name="Abouelleil A."/>
            <person name="Aftuck L."/>
            <person name="Bessette D."/>
            <person name="Brown A."/>
            <person name="FitzGerald M."/>
            <person name="Lui A."/>
            <person name="Macdonald J.P."/>
            <person name="Priest M."/>
            <person name="Orbach M.J."/>
            <person name="Galgiani J.N."/>
            <person name="Kirkland T.N."/>
            <person name="Cole G.T."/>
            <person name="Birren B.W."/>
            <person name="Henn M.R."/>
            <person name="Taylor J.W."/>
            <person name="Rounsley S.D."/>
        </authorList>
    </citation>
    <scope>NUCLEOTIDE SEQUENCE [LARGE SCALE GENOMIC DNA]</scope>
    <source>
        <strain evidence="2">RMSCC 2394</strain>
    </source>
</reference>
<proteinExistence type="predicted"/>
<evidence type="ECO:0000313" key="2">
    <source>
        <dbReference type="Proteomes" id="UP000054565"/>
    </source>
</evidence>
<dbReference type="AlphaFoldDB" id="A0A0J6XZV0"/>
<name>A0A0J6XZV0_COCIT</name>
<dbReference type="Proteomes" id="UP000054565">
    <property type="component" value="Unassembled WGS sequence"/>
</dbReference>
<protein>
    <submittedName>
        <fullName evidence="1">Uncharacterized protein</fullName>
    </submittedName>
</protein>
<organism evidence="1 2">
    <name type="scientific">Coccidioides immitis RMSCC 2394</name>
    <dbReference type="NCBI Taxonomy" id="404692"/>
    <lineage>
        <taxon>Eukaryota</taxon>
        <taxon>Fungi</taxon>
        <taxon>Dikarya</taxon>
        <taxon>Ascomycota</taxon>
        <taxon>Pezizomycotina</taxon>
        <taxon>Eurotiomycetes</taxon>
        <taxon>Eurotiomycetidae</taxon>
        <taxon>Onygenales</taxon>
        <taxon>Onygenaceae</taxon>
        <taxon>Coccidioides</taxon>
    </lineage>
</organism>
<evidence type="ECO:0000313" key="1">
    <source>
        <dbReference type="EMBL" id="KMP00935.1"/>
    </source>
</evidence>
<sequence length="105" mass="11728">MFYLGLAAKRLDSEAPAQLAFGGIRSAFNQVCPRGTTLTPERATVPLHLKRRYFGAGPVPQIHAFMSQAPLERHKVKPYSYNTTQFLPNCTKTRWLHANVAETGL</sequence>
<gene>
    <name evidence="1" type="ORF">CIRG_01075</name>
</gene>
<accession>A0A0J6XZV0</accession>
<dbReference type="EMBL" id="DS028093">
    <property type="protein sequence ID" value="KMP00935.1"/>
    <property type="molecule type" value="Genomic_DNA"/>
</dbReference>